<dbReference type="InterPro" id="IPR013974">
    <property type="entry name" value="SAF"/>
</dbReference>
<dbReference type="AlphaFoldDB" id="A0A937CZD8"/>
<sequence length="259" mass="27475">MMRIIVLVVALTAGGLAGWLALSFRTSATVTKAEVYVPPVQMTEVLVASAMIPQGQALTEDVLRWQAWPAEVASQDFITRPKKPDATKFLAGMLVRSQFVSGEPIREAKLSPSSSNLLASILEPGKRAVAIRVSVESTAGGLILPNDRVDVIQTVSRPGDDRSENLSRILLTNIRVLAVDQKVDQQTDGTKGSGVAIGKTATLELSPVQAEAIAAGQAVGVLSLALRSVSDSNEESTLPSKSPIPVRILRAGQSEVVRF</sequence>
<comment type="caution">
    <text evidence="2">The sequence shown here is derived from an EMBL/GenBank/DDBJ whole genome shotgun (WGS) entry which is preliminary data.</text>
</comment>
<dbReference type="Pfam" id="PF16976">
    <property type="entry name" value="RcpC"/>
    <property type="match status" value="1"/>
</dbReference>
<dbReference type="RefSeq" id="WP_202063413.1">
    <property type="nucleotide sequence ID" value="NZ_JAEQMY010000044.1"/>
</dbReference>
<name>A0A937CZD8_9HYPH</name>
<protein>
    <submittedName>
        <fullName evidence="2">Flp pilus assembly protein CpaB</fullName>
    </submittedName>
</protein>
<dbReference type="InterPro" id="IPR017592">
    <property type="entry name" value="Pilus_assmbl_Flp-typ_CpaB"/>
</dbReference>
<dbReference type="CDD" id="cd11614">
    <property type="entry name" value="SAF_CpaB_FlgA_like"/>
    <property type="match status" value="1"/>
</dbReference>
<gene>
    <name evidence="2" type="primary">cpaB</name>
    <name evidence="2" type="ORF">JKG68_21535</name>
</gene>
<evidence type="ECO:0000313" key="2">
    <source>
        <dbReference type="EMBL" id="MBL0406544.1"/>
    </source>
</evidence>
<accession>A0A937CZD8</accession>
<evidence type="ECO:0000259" key="1">
    <source>
        <dbReference type="SMART" id="SM00858"/>
    </source>
</evidence>
<feature type="domain" description="SAF" evidence="1">
    <location>
        <begin position="43"/>
        <end position="111"/>
    </location>
</feature>
<proteinExistence type="predicted"/>
<dbReference type="Pfam" id="PF08666">
    <property type="entry name" value="SAF"/>
    <property type="match status" value="1"/>
</dbReference>
<dbReference type="Proteomes" id="UP000605848">
    <property type="component" value="Unassembled WGS sequence"/>
</dbReference>
<dbReference type="NCBIfam" id="TIGR03177">
    <property type="entry name" value="pilus_cpaB"/>
    <property type="match status" value="1"/>
</dbReference>
<organism evidence="2 3">
    <name type="scientific">Microvirga aerilata</name>
    <dbReference type="NCBI Taxonomy" id="670292"/>
    <lineage>
        <taxon>Bacteria</taxon>
        <taxon>Pseudomonadati</taxon>
        <taxon>Pseudomonadota</taxon>
        <taxon>Alphaproteobacteria</taxon>
        <taxon>Hyphomicrobiales</taxon>
        <taxon>Methylobacteriaceae</taxon>
        <taxon>Microvirga</taxon>
    </lineage>
</organism>
<keyword evidence="3" id="KW-1185">Reference proteome</keyword>
<reference evidence="2" key="1">
    <citation type="submission" date="2021-01" db="EMBL/GenBank/DDBJ databases">
        <title>Microvirga sp.</title>
        <authorList>
            <person name="Kim M.K."/>
        </authorList>
    </citation>
    <scope>NUCLEOTIDE SEQUENCE</scope>
    <source>
        <strain evidence="2">5420S-16</strain>
    </source>
</reference>
<dbReference type="SMART" id="SM00858">
    <property type="entry name" value="SAF"/>
    <property type="match status" value="1"/>
</dbReference>
<evidence type="ECO:0000313" key="3">
    <source>
        <dbReference type="Proteomes" id="UP000605848"/>
    </source>
</evidence>
<dbReference type="InterPro" id="IPR031571">
    <property type="entry name" value="RcpC_dom"/>
</dbReference>
<dbReference type="EMBL" id="JAEQMY010000044">
    <property type="protein sequence ID" value="MBL0406544.1"/>
    <property type="molecule type" value="Genomic_DNA"/>
</dbReference>